<dbReference type="GO" id="GO:0009251">
    <property type="term" value="P:glucan catabolic process"/>
    <property type="evidence" value="ECO:0007669"/>
    <property type="project" value="TreeGrafter"/>
</dbReference>
<dbReference type="PANTHER" id="PTHR10963:SF24">
    <property type="entry name" value="GLYCOSIDASE C21B10.07-RELATED"/>
    <property type="match status" value="1"/>
</dbReference>
<dbReference type="RefSeq" id="WP_266009996.1">
    <property type="nucleotide sequence ID" value="NZ_JAPFQP010000001.1"/>
</dbReference>
<dbReference type="Proteomes" id="UP001207116">
    <property type="component" value="Unassembled WGS sequence"/>
</dbReference>
<dbReference type="Gene3D" id="2.60.120.200">
    <property type="match status" value="1"/>
</dbReference>
<reference evidence="3" key="1">
    <citation type="submission" date="2022-11" db="EMBL/GenBank/DDBJ databases">
        <title>The characterization of three novel Bacteroidetes species and genomic analysis of their roles in tidal elemental geochemical cycles.</title>
        <authorList>
            <person name="Ma K.-J."/>
        </authorList>
    </citation>
    <scope>NUCLEOTIDE SEQUENCE</scope>
    <source>
        <strain evidence="3">M415</strain>
    </source>
</reference>
<evidence type="ECO:0000313" key="3">
    <source>
        <dbReference type="EMBL" id="MCX2718037.1"/>
    </source>
</evidence>
<keyword evidence="3" id="KW-0378">Hydrolase</keyword>
<protein>
    <submittedName>
        <fullName evidence="3">Glycoside hydrolase family 16 protein</fullName>
    </submittedName>
</protein>
<name>A0AAE3SN44_9FLAO</name>
<dbReference type="InterPro" id="IPR000757">
    <property type="entry name" value="Beta-glucanase-like"/>
</dbReference>
<dbReference type="PROSITE" id="PS51762">
    <property type="entry name" value="GH16_2"/>
    <property type="match status" value="1"/>
</dbReference>
<comment type="caution">
    <text evidence="3">The sequence shown here is derived from an EMBL/GenBank/DDBJ whole genome shotgun (WGS) entry which is preliminary data.</text>
</comment>
<sequence>MSILNSAFTGQKLIGFIFLFVAGITFSTSCSNSSSEAGVTSNVPTNLSISVTIVGADDQNPSGDGSGEVLIVATARNTKYFILRVGSDSAQQSTTGSFSYTVNQGGTQTYTAEVFAYSDSGESISRSATFEVFKEQIEPFSSLVFSDEFDYEGSPDANKWHHQTIPIVNGTDWANGEQQHYTARIENSYVSSGTLKIKAIKESYTASGTTKEFTSARLNSKFAFKYGRVEVRAKLPAEAGTWPAIWTLGANINEVGNYFGDQYGSVGWPACGEIDIMEQRGWDKNTTIGFFHWGHTSTGVYNNEGGDIPISNASSEYHVFALEWDETTMKILVDDTLVYELSNTADKPYDNEHYLLLNIAMGGNLGGNIPRDFTESIMEIDYVRVYQ</sequence>
<dbReference type="SUPFAM" id="SSF49899">
    <property type="entry name" value="Concanavalin A-like lectins/glucanases"/>
    <property type="match status" value="1"/>
</dbReference>
<dbReference type="AlphaFoldDB" id="A0AAE3SN44"/>
<feature type="domain" description="GH16" evidence="2">
    <location>
        <begin position="117"/>
        <end position="387"/>
    </location>
</feature>
<keyword evidence="4" id="KW-1185">Reference proteome</keyword>
<dbReference type="PANTHER" id="PTHR10963">
    <property type="entry name" value="GLYCOSYL HYDROLASE-RELATED"/>
    <property type="match status" value="1"/>
</dbReference>
<dbReference type="EMBL" id="JAPFQP010000001">
    <property type="protein sequence ID" value="MCX2718037.1"/>
    <property type="molecule type" value="Genomic_DNA"/>
</dbReference>
<organism evidence="3 4">
    <name type="scientific">Lentiprolixibacter aurantiacus</name>
    <dbReference type="NCBI Taxonomy" id="2993939"/>
    <lineage>
        <taxon>Bacteria</taxon>
        <taxon>Pseudomonadati</taxon>
        <taxon>Bacteroidota</taxon>
        <taxon>Flavobacteriia</taxon>
        <taxon>Flavobacteriales</taxon>
        <taxon>Flavobacteriaceae</taxon>
        <taxon>Lentiprolixibacter</taxon>
    </lineage>
</organism>
<comment type="similarity">
    <text evidence="1">Belongs to the glycosyl hydrolase 16 family.</text>
</comment>
<proteinExistence type="inferred from homology"/>
<evidence type="ECO:0000259" key="2">
    <source>
        <dbReference type="PROSITE" id="PS51762"/>
    </source>
</evidence>
<gene>
    <name evidence="3" type="ORF">OO016_00360</name>
</gene>
<accession>A0AAE3SN44</accession>
<dbReference type="InterPro" id="IPR013320">
    <property type="entry name" value="ConA-like_dom_sf"/>
</dbReference>
<dbReference type="Pfam" id="PF00722">
    <property type="entry name" value="Glyco_hydro_16"/>
    <property type="match status" value="1"/>
</dbReference>
<dbReference type="GO" id="GO:0004553">
    <property type="term" value="F:hydrolase activity, hydrolyzing O-glycosyl compounds"/>
    <property type="evidence" value="ECO:0007669"/>
    <property type="project" value="InterPro"/>
</dbReference>
<dbReference type="InterPro" id="IPR050546">
    <property type="entry name" value="Glycosyl_Hydrlase_16"/>
</dbReference>
<evidence type="ECO:0000256" key="1">
    <source>
        <dbReference type="ARBA" id="ARBA00006865"/>
    </source>
</evidence>
<evidence type="ECO:0000313" key="4">
    <source>
        <dbReference type="Proteomes" id="UP001207116"/>
    </source>
</evidence>
<dbReference type="CDD" id="cd08023">
    <property type="entry name" value="GH16_laminarinase_like"/>
    <property type="match status" value="1"/>
</dbReference>